<dbReference type="InterPro" id="IPR000387">
    <property type="entry name" value="Tyr_Pase_dom"/>
</dbReference>
<evidence type="ECO:0000256" key="1">
    <source>
        <dbReference type="SAM" id="MobiDB-lite"/>
    </source>
</evidence>
<sequence length="374" mass="40556">MVPNACLPRNSLSHPINISWLLPTNTYTLLTTAPQGSDLLDALGMVSGSTPPSEDILSQRRASLPIPHSNGSSHHPCASSNIPNNMQRNGGREEMELSEAQGADHEPNSEGLLDVSKNTNNAHLTSVSMDNGLLMLLKAAGHSEAVCTLHKQGNLALSSCPGKKVRLDTGPINGRASIDRDLDKDFARMASLDIRTVVNCLYDTELQSLGAPYHLYHAAAARNGIQVLRLPMMEGSCPDMFDELDEVVSSICRIIENGGYVLCHCRGGIGRAGLVACCFLLRTKLCRTPERAVRLVRLRRSPKAIETQRQEDYISAYHQWLLDGRPPNRKLAFLGSIAMRSAPPPTFAAVKGPGVKMSTSSSWGPESRGRELSS</sequence>
<organism evidence="3 6">
    <name type="scientific">Synchytrium endobioticum</name>
    <dbReference type="NCBI Taxonomy" id="286115"/>
    <lineage>
        <taxon>Eukaryota</taxon>
        <taxon>Fungi</taxon>
        <taxon>Fungi incertae sedis</taxon>
        <taxon>Chytridiomycota</taxon>
        <taxon>Chytridiomycota incertae sedis</taxon>
        <taxon>Chytridiomycetes</taxon>
        <taxon>Synchytriales</taxon>
        <taxon>Synchytriaceae</taxon>
        <taxon>Synchytrium</taxon>
    </lineage>
</organism>
<dbReference type="FunFam" id="3.90.190.10:FF:000157">
    <property type="entry name" value="Protein-tyrosine phosphatase"/>
    <property type="match status" value="1"/>
</dbReference>
<feature type="domain" description="Tyrosine specific protein phosphatases" evidence="2">
    <location>
        <begin position="238"/>
        <end position="311"/>
    </location>
</feature>
<proteinExistence type="predicted"/>
<evidence type="ECO:0000313" key="4">
    <source>
        <dbReference type="EMBL" id="TPX52193.1"/>
    </source>
</evidence>
<feature type="compositionally biased region" description="Polar residues" evidence="1">
    <location>
        <begin position="69"/>
        <end position="88"/>
    </location>
</feature>
<dbReference type="EMBL" id="QEAN01000042">
    <property type="protein sequence ID" value="TPX52193.1"/>
    <property type="molecule type" value="Genomic_DNA"/>
</dbReference>
<dbReference type="InterPro" id="IPR050561">
    <property type="entry name" value="PTP"/>
</dbReference>
<dbReference type="Proteomes" id="UP000317494">
    <property type="component" value="Unassembled WGS sequence"/>
</dbReference>
<dbReference type="PANTHER" id="PTHR23339">
    <property type="entry name" value="TYROSINE SPECIFIC PROTEIN PHOSPHATASE AND DUAL SPECIFICITY PROTEIN PHOSPHATASE"/>
    <property type="match status" value="1"/>
</dbReference>
<dbReference type="Gene3D" id="3.90.190.10">
    <property type="entry name" value="Protein tyrosine phosphatase superfamily"/>
    <property type="match status" value="1"/>
</dbReference>
<feature type="region of interest" description="Disordered" evidence="1">
    <location>
        <begin position="64"/>
        <end position="116"/>
    </location>
</feature>
<dbReference type="Proteomes" id="UP000320475">
    <property type="component" value="Unassembled WGS sequence"/>
</dbReference>
<comment type="caution">
    <text evidence="3">The sequence shown here is derived from an EMBL/GenBank/DDBJ whole genome shotgun (WGS) entry which is preliminary data.</text>
</comment>
<dbReference type="Pfam" id="PF00782">
    <property type="entry name" value="DSPc"/>
    <property type="match status" value="1"/>
</dbReference>
<evidence type="ECO:0000259" key="2">
    <source>
        <dbReference type="PROSITE" id="PS50056"/>
    </source>
</evidence>
<dbReference type="VEuPathDB" id="FungiDB:SeMB42_g01588"/>
<dbReference type="InterPro" id="IPR029021">
    <property type="entry name" value="Prot-tyrosine_phosphatase-like"/>
</dbReference>
<gene>
    <name evidence="3" type="ORF">SeLEV6574_g04060</name>
    <name evidence="4" type="ORF">SeMB42_g01588</name>
</gene>
<evidence type="ECO:0000313" key="3">
    <source>
        <dbReference type="EMBL" id="TPX45140.1"/>
    </source>
</evidence>
<evidence type="ECO:0000313" key="6">
    <source>
        <dbReference type="Proteomes" id="UP000320475"/>
    </source>
</evidence>
<keyword evidence="5" id="KW-1185">Reference proteome</keyword>
<dbReference type="STRING" id="286115.A0A507D1L6"/>
<reference evidence="5 6" key="1">
    <citation type="journal article" date="2019" name="Sci. Rep.">
        <title>Comparative genomics of chytrid fungi reveal insights into the obligate biotrophic and pathogenic lifestyle of Synchytrium endobioticum.</title>
        <authorList>
            <person name="van de Vossenberg B.T.L.H."/>
            <person name="Warris S."/>
            <person name="Nguyen H.D.T."/>
            <person name="van Gent-Pelzer M.P.E."/>
            <person name="Joly D.L."/>
            <person name="van de Geest H.C."/>
            <person name="Bonants P.J.M."/>
            <person name="Smith D.S."/>
            <person name="Levesque C.A."/>
            <person name="van der Lee T.A.J."/>
        </authorList>
    </citation>
    <scope>NUCLEOTIDE SEQUENCE [LARGE SCALE GENOMIC DNA]</scope>
    <source>
        <strain evidence="3 6">LEV6574</strain>
        <strain evidence="4 5">MB42</strain>
    </source>
</reference>
<dbReference type="SUPFAM" id="SSF52799">
    <property type="entry name" value="(Phosphotyrosine protein) phosphatases II"/>
    <property type="match status" value="1"/>
</dbReference>
<accession>A0A507D1L6</accession>
<feature type="region of interest" description="Disordered" evidence="1">
    <location>
        <begin position="350"/>
        <end position="374"/>
    </location>
</feature>
<dbReference type="PROSITE" id="PS50056">
    <property type="entry name" value="TYR_PHOSPHATASE_2"/>
    <property type="match status" value="1"/>
</dbReference>
<dbReference type="OrthoDB" id="266663at2759"/>
<dbReference type="AlphaFoldDB" id="A0A507D1L6"/>
<protein>
    <recommendedName>
        <fullName evidence="2">Tyrosine specific protein phosphatases domain-containing protein</fullName>
    </recommendedName>
</protein>
<name>A0A507D1L6_9FUNG</name>
<evidence type="ECO:0000313" key="5">
    <source>
        <dbReference type="Proteomes" id="UP000317494"/>
    </source>
</evidence>
<dbReference type="EMBL" id="QEAM01000153">
    <property type="protein sequence ID" value="TPX45140.1"/>
    <property type="molecule type" value="Genomic_DNA"/>
</dbReference>
<dbReference type="InterPro" id="IPR000340">
    <property type="entry name" value="Dual-sp_phosphatase_cat-dom"/>
</dbReference>